<proteinExistence type="predicted"/>
<dbReference type="Proteomes" id="UP000176944">
    <property type="component" value="Chromosome"/>
</dbReference>
<evidence type="ECO:0000313" key="1">
    <source>
        <dbReference type="EMBL" id="AOY80443.1"/>
    </source>
</evidence>
<dbReference type="EMBL" id="CP017708">
    <property type="protein sequence ID" value="AOY80443.1"/>
    <property type="molecule type" value="Genomic_DNA"/>
</dbReference>
<gene>
    <name evidence="1" type="ORF">BJP36_11485</name>
</gene>
<reference evidence="2" key="1">
    <citation type="submission" date="2016-10" db="EMBL/GenBank/DDBJ databases">
        <title>Comparative genomics uncovers the prolific and rare metabolic potential of the cyanobacterial genus Moorea.</title>
        <authorList>
            <person name="Leao T."/>
            <person name="Castelao G."/>
            <person name="Korobeynikov A."/>
            <person name="Monroe E.A."/>
            <person name="Podell S."/>
            <person name="Glukhov E."/>
            <person name="Allen E."/>
            <person name="Gerwick W.H."/>
            <person name="Gerwick L."/>
        </authorList>
    </citation>
    <scope>NUCLEOTIDE SEQUENCE [LARGE SCALE GENOMIC DNA]</scope>
    <source>
        <strain evidence="2">JHB</strain>
    </source>
</reference>
<sequence length="134" mass="14977">MTTLTSEQISKLRSELANNPQALEALEVIEEWDGDLADAAESLATRNGIQGVEDKADLRWFTQILRQCHGHICQPKYKKFRENYLPALIGVIAEFLAGSLEFKPLVAGLIATPIAIYIEQEGIEKFCQSYNPNP</sequence>
<name>A0A1D9FYN4_MOOP1</name>
<protein>
    <submittedName>
        <fullName evidence="1">Uncharacterized protein</fullName>
    </submittedName>
</protein>
<dbReference type="AlphaFoldDB" id="A0A1D9FYN4"/>
<evidence type="ECO:0000313" key="2">
    <source>
        <dbReference type="Proteomes" id="UP000176944"/>
    </source>
</evidence>
<organism evidence="1 2">
    <name type="scientific">Moorena producens (strain JHB)</name>
    <dbReference type="NCBI Taxonomy" id="1454205"/>
    <lineage>
        <taxon>Bacteria</taxon>
        <taxon>Bacillati</taxon>
        <taxon>Cyanobacteriota</taxon>
        <taxon>Cyanophyceae</taxon>
        <taxon>Coleofasciculales</taxon>
        <taxon>Coleofasciculaceae</taxon>
        <taxon>Moorena</taxon>
    </lineage>
</organism>
<accession>A0A1D9FYN4</accession>